<dbReference type="InterPro" id="IPR006439">
    <property type="entry name" value="HAD-SF_hydro_IA"/>
</dbReference>
<dbReference type="SUPFAM" id="SSF56784">
    <property type="entry name" value="HAD-like"/>
    <property type="match status" value="1"/>
</dbReference>
<name>A0A1I0R7X5_9BACT</name>
<dbReference type="PANTHER" id="PTHR43611">
    <property type="entry name" value="ALPHA-D-GLUCOSE 1-PHOSPHATE PHOSPHATASE"/>
    <property type="match status" value="1"/>
</dbReference>
<dbReference type="OrthoDB" id="9797415at2"/>
<dbReference type="PANTHER" id="PTHR43611:SF3">
    <property type="entry name" value="FLAVIN MONONUCLEOTIDE HYDROLASE 1, CHLOROPLATIC"/>
    <property type="match status" value="1"/>
</dbReference>
<dbReference type="NCBIfam" id="TIGR01549">
    <property type="entry name" value="HAD-SF-IA-v1"/>
    <property type="match status" value="1"/>
</dbReference>
<dbReference type="SFLD" id="SFLDS00003">
    <property type="entry name" value="Haloacid_Dehalogenase"/>
    <property type="match status" value="1"/>
</dbReference>
<dbReference type="GeneID" id="99987900"/>
<evidence type="ECO:0000313" key="2">
    <source>
        <dbReference type="Proteomes" id="UP000199437"/>
    </source>
</evidence>
<evidence type="ECO:0000313" key="1">
    <source>
        <dbReference type="EMBL" id="SEW36820.1"/>
    </source>
</evidence>
<dbReference type="GO" id="GO:0016787">
    <property type="term" value="F:hydrolase activity"/>
    <property type="evidence" value="ECO:0007669"/>
    <property type="project" value="UniProtKB-KW"/>
</dbReference>
<dbReference type="Gene3D" id="1.10.150.240">
    <property type="entry name" value="Putative phosphatase, domain 2"/>
    <property type="match status" value="1"/>
</dbReference>
<dbReference type="Pfam" id="PF00702">
    <property type="entry name" value="Hydrolase"/>
    <property type="match status" value="1"/>
</dbReference>
<proteinExistence type="predicted"/>
<keyword evidence="1" id="KW-0378">Hydrolase</keyword>
<dbReference type="SFLD" id="SFLDG01129">
    <property type="entry name" value="C1.5:_HAD__Beta-PGM__Phosphata"/>
    <property type="match status" value="1"/>
</dbReference>
<dbReference type="Proteomes" id="UP000199437">
    <property type="component" value="Unassembled WGS sequence"/>
</dbReference>
<dbReference type="CDD" id="cd02603">
    <property type="entry name" value="HAD_sEH-N_like"/>
    <property type="match status" value="1"/>
</dbReference>
<dbReference type="EMBL" id="FOIR01000003">
    <property type="protein sequence ID" value="SEW36820.1"/>
    <property type="molecule type" value="Genomic_DNA"/>
</dbReference>
<dbReference type="InterPro" id="IPR023198">
    <property type="entry name" value="PGP-like_dom2"/>
</dbReference>
<dbReference type="InterPro" id="IPR023214">
    <property type="entry name" value="HAD_sf"/>
</dbReference>
<protein>
    <submittedName>
        <fullName evidence="1">Putative hydrolase of the HAD superfamily</fullName>
    </submittedName>
</protein>
<dbReference type="STRING" id="1267423.SAMN05216290_3222"/>
<reference evidence="2" key="1">
    <citation type="submission" date="2016-10" db="EMBL/GenBank/DDBJ databases">
        <authorList>
            <person name="Varghese N."/>
            <person name="Submissions S."/>
        </authorList>
    </citation>
    <scope>NUCLEOTIDE SEQUENCE [LARGE SCALE GENOMIC DNA]</scope>
    <source>
        <strain evidence="2">CGMCC 1.12402</strain>
    </source>
</reference>
<keyword evidence="2" id="KW-1185">Reference proteome</keyword>
<dbReference type="Gene3D" id="3.40.50.1000">
    <property type="entry name" value="HAD superfamily/HAD-like"/>
    <property type="match status" value="1"/>
</dbReference>
<dbReference type="AlphaFoldDB" id="A0A1I0R7X5"/>
<sequence length="208" mass="24054">MKPDLTKISSVIFDLGGVIIDLDMDATYKAFADLSDLTFEQVKELAAKEDFFLKYEVGEIDDPTFRAHLREHLEFTGEDGHLDAAWNAMLGKIDKDKLERIEQMAQKYKLFVMSNTNEIHIRFFNRLVNHISPNKPFHKYFTEVYLSQEVGERKPNPGAWQVILNDHQLSPETCLFIDDKLENIEAAEKLGIVGYQNVSPRDWLELFA</sequence>
<dbReference type="NCBIfam" id="TIGR01509">
    <property type="entry name" value="HAD-SF-IA-v3"/>
    <property type="match status" value="1"/>
</dbReference>
<gene>
    <name evidence="1" type="ORF">SAMN05216290_3222</name>
</gene>
<dbReference type="RefSeq" id="WP_090259765.1">
    <property type="nucleotide sequence ID" value="NZ_FOIR01000003.1"/>
</dbReference>
<accession>A0A1I0R7X5</accession>
<dbReference type="InterPro" id="IPR036412">
    <property type="entry name" value="HAD-like_sf"/>
</dbReference>
<organism evidence="1 2">
    <name type="scientific">Roseivirga pacifica</name>
    <dbReference type="NCBI Taxonomy" id="1267423"/>
    <lineage>
        <taxon>Bacteria</taxon>
        <taxon>Pseudomonadati</taxon>
        <taxon>Bacteroidota</taxon>
        <taxon>Cytophagia</taxon>
        <taxon>Cytophagales</taxon>
        <taxon>Roseivirgaceae</taxon>
        <taxon>Roseivirga</taxon>
    </lineage>
</organism>